<comment type="catalytic activity">
    <reaction evidence="1">
        <text>ATP + protein L-histidine = ADP + protein N-phospho-L-histidine.</text>
        <dbReference type="EC" id="2.7.13.3"/>
    </reaction>
</comment>
<dbReference type="Gene3D" id="3.30.565.10">
    <property type="entry name" value="Histidine kinase-like ATPase, C-terminal domain"/>
    <property type="match status" value="1"/>
</dbReference>
<dbReference type="Gene3D" id="1.10.287.130">
    <property type="match status" value="1"/>
</dbReference>
<feature type="transmembrane region" description="Helical" evidence="16">
    <location>
        <begin position="307"/>
        <end position="328"/>
    </location>
</feature>
<keyword evidence="8 16" id="KW-0812">Transmembrane</keyword>
<evidence type="ECO:0000256" key="16">
    <source>
        <dbReference type="SAM" id="Phobius"/>
    </source>
</evidence>
<evidence type="ECO:0000256" key="14">
    <source>
        <dbReference type="PROSITE-ProRule" id="PRU00110"/>
    </source>
</evidence>
<feature type="transmembrane region" description="Helical" evidence="16">
    <location>
        <begin position="268"/>
        <end position="286"/>
    </location>
</feature>
<evidence type="ECO:0000256" key="17">
    <source>
        <dbReference type="SAM" id="SignalP"/>
    </source>
</evidence>
<keyword evidence="7" id="KW-0808">Transferase</keyword>
<feature type="chain" id="PRO_5012552390" description="histidine kinase" evidence="17">
    <location>
        <begin position="22"/>
        <end position="926"/>
    </location>
</feature>
<feature type="domain" description="Histidine kinase" evidence="18">
    <location>
        <begin position="445"/>
        <end position="663"/>
    </location>
</feature>
<dbReference type="Gene3D" id="3.40.50.2300">
    <property type="match status" value="1"/>
</dbReference>
<dbReference type="EC" id="2.7.13.3" evidence="3"/>
<protein>
    <recommendedName>
        <fullName evidence="3">histidine kinase</fullName>
        <ecNumber evidence="3">2.7.13.3</ecNumber>
    </recommendedName>
</protein>
<keyword evidence="9" id="KW-0418">Kinase</keyword>
<dbReference type="SUPFAM" id="SSF52172">
    <property type="entry name" value="CheY-like"/>
    <property type="match status" value="1"/>
</dbReference>
<dbReference type="InterPro" id="IPR001789">
    <property type="entry name" value="Sig_transdc_resp-reg_receiver"/>
</dbReference>
<dbReference type="InterPro" id="IPR036890">
    <property type="entry name" value="HATPase_C_sf"/>
</dbReference>
<feature type="domain" description="Response regulatory" evidence="19">
    <location>
        <begin position="684"/>
        <end position="805"/>
    </location>
</feature>
<keyword evidence="11 16" id="KW-1133">Transmembrane helix</keyword>
<evidence type="ECO:0000256" key="1">
    <source>
        <dbReference type="ARBA" id="ARBA00000085"/>
    </source>
</evidence>
<keyword evidence="13 16" id="KW-0472">Membrane</keyword>
<dbReference type="PANTHER" id="PTHR43047:SF64">
    <property type="entry name" value="HISTIDINE KINASE CONTAINING CHEY-HOMOLOGOUS RECEIVER DOMAIN AND PAS DOMAIN-RELATED"/>
    <property type="match status" value="1"/>
</dbReference>
<dbReference type="PROSITE" id="PS50110">
    <property type="entry name" value="RESPONSE_REGULATORY"/>
    <property type="match status" value="1"/>
</dbReference>
<dbReference type="InterPro" id="IPR003594">
    <property type="entry name" value="HATPase_dom"/>
</dbReference>
<feature type="modified residue" description="4-aspartylphosphate" evidence="15">
    <location>
        <position position="736"/>
    </location>
</feature>
<evidence type="ECO:0000256" key="3">
    <source>
        <dbReference type="ARBA" id="ARBA00012438"/>
    </source>
</evidence>
<keyword evidence="10" id="KW-0067">ATP-binding</keyword>
<dbReference type="Proteomes" id="UP000192536">
    <property type="component" value="Unassembled WGS sequence"/>
</dbReference>
<keyword evidence="17" id="KW-0732">Signal</keyword>
<dbReference type="InterPro" id="IPR011006">
    <property type="entry name" value="CheY-like_superfamily"/>
</dbReference>
<dbReference type="InterPro" id="IPR035965">
    <property type="entry name" value="PAS-like_dom_sf"/>
</dbReference>
<dbReference type="EMBL" id="MRWE01000006">
    <property type="protein sequence ID" value="ORJ26592.1"/>
    <property type="molecule type" value="Genomic_DNA"/>
</dbReference>
<dbReference type="CDD" id="cd17546">
    <property type="entry name" value="REC_hyHK_CKI1_RcsC-like"/>
    <property type="match status" value="1"/>
</dbReference>
<dbReference type="InterPro" id="IPR036641">
    <property type="entry name" value="HPT_dom_sf"/>
</dbReference>
<evidence type="ECO:0000256" key="7">
    <source>
        <dbReference type="ARBA" id="ARBA00022679"/>
    </source>
</evidence>
<evidence type="ECO:0000256" key="8">
    <source>
        <dbReference type="ARBA" id="ARBA00022692"/>
    </source>
</evidence>
<keyword evidence="22" id="KW-1185">Reference proteome</keyword>
<evidence type="ECO:0000256" key="5">
    <source>
        <dbReference type="ARBA" id="ARBA00022519"/>
    </source>
</evidence>
<evidence type="ECO:0000256" key="6">
    <source>
        <dbReference type="ARBA" id="ARBA00022553"/>
    </source>
</evidence>
<evidence type="ECO:0000256" key="12">
    <source>
        <dbReference type="ARBA" id="ARBA00023012"/>
    </source>
</evidence>
<dbReference type="SUPFAM" id="SSF47384">
    <property type="entry name" value="Homodimeric domain of signal transducing histidine kinase"/>
    <property type="match status" value="1"/>
</dbReference>
<keyword evidence="6 15" id="KW-0597">Phosphoprotein</keyword>
<dbReference type="Gene3D" id="3.30.450.20">
    <property type="entry name" value="PAS domain"/>
    <property type="match status" value="1"/>
</dbReference>
<keyword evidence="5" id="KW-0997">Cell inner membrane</keyword>
<dbReference type="InterPro" id="IPR003661">
    <property type="entry name" value="HisK_dim/P_dom"/>
</dbReference>
<evidence type="ECO:0000259" key="20">
    <source>
        <dbReference type="PROSITE" id="PS50894"/>
    </source>
</evidence>
<comment type="caution">
    <text evidence="21">The sequence shown here is derived from an EMBL/GenBank/DDBJ whole genome shotgun (WGS) entry which is preliminary data.</text>
</comment>
<dbReference type="InterPro" id="IPR008207">
    <property type="entry name" value="Sig_transdc_His_kin_Hpt_dom"/>
</dbReference>
<dbReference type="SUPFAM" id="SSF53850">
    <property type="entry name" value="Periplasmic binding protein-like II"/>
    <property type="match status" value="1"/>
</dbReference>
<dbReference type="PRINTS" id="PR00344">
    <property type="entry name" value="BCTRLSENSOR"/>
</dbReference>
<organism evidence="21 22">
    <name type="scientific">Rouxiella badensis</name>
    <dbReference type="NCBI Taxonomy" id="1646377"/>
    <lineage>
        <taxon>Bacteria</taxon>
        <taxon>Pseudomonadati</taxon>
        <taxon>Pseudomonadota</taxon>
        <taxon>Gammaproteobacteria</taxon>
        <taxon>Enterobacterales</taxon>
        <taxon>Yersiniaceae</taxon>
        <taxon>Rouxiella</taxon>
    </lineage>
</organism>
<accession>A0A1X0WIK0</accession>
<evidence type="ECO:0000256" key="9">
    <source>
        <dbReference type="ARBA" id="ARBA00022777"/>
    </source>
</evidence>
<dbReference type="Gene3D" id="3.40.190.10">
    <property type="entry name" value="Periplasmic binding protein-like II"/>
    <property type="match status" value="2"/>
</dbReference>
<dbReference type="SMART" id="SM00062">
    <property type="entry name" value="PBPb"/>
    <property type="match status" value="1"/>
</dbReference>
<feature type="modified residue" description="Phosphohistidine" evidence="14">
    <location>
        <position position="861"/>
    </location>
</feature>
<comment type="subcellular location">
    <subcellularLocation>
        <location evidence="2">Cell inner membrane</location>
        <topology evidence="2">Multi-pass membrane protein</topology>
    </subcellularLocation>
</comment>
<dbReference type="SUPFAM" id="SSF55874">
    <property type="entry name" value="ATPase domain of HSP90 chaperone/DNA topoisomerase II/histidine kinase"/>
    <property type="match status" value="1"/>
</dbReference>
<dbReference type="PROSITE" id="PS50894">
    <property type="entry name" value="HPT"/>
    <property type="match status" value="1"/>
</dbReference>
<evidence type="ECO:0000259" key="19">
    <source>
        <dbReference type="PROSITE" id="PS50110"/>
    </source>
</evidence>
<dbReference type="SMART" id="SM00388">
    <property type="entry name" value="HisKA"/>
    <property type="match status" value="1"/>
</dbReference>
<evidence type="ECO:0000256" key="15">
    <source>
        <dbReference type="PROSITE-ProRule" id="PRU00169"/>
    </source>
</evidence>
<dbReference type="SMART" id="SM00448">
    <property type="entry name" value="REC"/>
    <property type="match status" value="1"/>
</dbReference>
<evidence type="ECO:0000256" key="13">
    <source>
        <dbReference type="ARBA" id="ARBA00023136"/>
    </source>
</evidence>
<evidence type="ECO:0000256" key="10">
    <source>
        <dbReference type="ARBA" id="ARBA00022840"/>
    </source>
</evidence>
<evidence type="ECO:0000259" key="18">
    <source>
        <dbReference type="PROSITE" id="PS50109"/>
    </source>
</evidence>
<dbReference type="PROSITE" id="PS50109">
    <property type="entry name" value="HIS_KIN"/>
    <property type="match status" value="1"/>
</dbReference>
<dbReference type="SUPFAM" id="SSF47226">
    <property type="entry name" value="Histidine-containing phosphotransfer domain, HPT domain"/>
    <property type="match status" value="1"/>
</dbReference>
<dbReference type="CDD" id="cd00082">
    <property type="entry name" value="HisKA"/>
    <property type="match status" value="1"/>
</dbReference>
<dbReference type="SMART" id="SM00387">
    <property type="entry name" value="HATPase_c"/>
    <property type="match status" value="1"/>
</dbReference>
<sequence length="926" mass="102315">MIRSSRVLILLLLCLAQQAYAEVLRIGVDNVSVRYSEINTRVQNDDIEPAIISLLNQQLHAQGETSLTLEAVYLSDNIIKNGLLGSNALDAVFMETSFPPVADGEIETLPLFTTHWRIVSLPNRRQNAETNLNDLNDKHIIVVNDAPLSALKQRYPRAMLITTASLGEAIALLKAGAGDGVFCRQAAASVLSENIYPGELQVSDVDSLVTETHLRMRADNPAVLAALNRAIPQLPQDTIKDILSRNFTVLTLMNIVPMLRQTHRNFDTAAVAVGVASLFLISFLIGQVVRRRQAEQRLKDSVKFWEVLLNSLSTPVLVCNAAGIITHVNQALCQSLNIDRRRIIGSMVEGLNKQFFTSPALETAGLVKASQATEPQFFEGHYTLNQNLHSIAGWITPYSNTSMLPQGLVIGWYDMTERIKLEGQLAQALTEAKAFSHEKSEFLARMSHEIRSPMNVIMGVLEIENQRLNNPQSPIAVAYNASRGLLQIVGDILDLSKIEAGEMQLKPTPVSLFTLLTRAAEAYQTLAKRKGLNLNTHIESCFGQYYLIDEGKLRQVVNNLLSNAVKYTQTGHVVLSVRRVSQSSSDKNQELIISITDSGIGIAPALLPGIIKPYRQISSSTPDSTGLGLTICHQLVVLMGGKLEISSRENIGSTFSVRLTLKRVEADQAPSSTADFSAVNKGFRLWVIDDLPANLLVMKMQLSALGHQVTTFNKAAEALAELQRHPAPKVDMILTDCQMPEMSGYAFANRVREWEGDSPSHLPIVGCTANAFSDEETKCLKAGMDAHLTKPMTQADLKNCLQELLQNRRIDLDEVMALSAGQSTIINNIINELKQSSAEDLLLIEQAWQTGDIDTLKGKVHRLKGNFALTQFEAGQNLCLTLERKLSQDGRDIERYLLLLRHTTRHFISLLQAFQPPTWSHRPPAD</sequence>
<dbReference type="InterPro" id="IPR036097">
    <property type="entry name" value="HisK_dim/P_sf"/>
</dbReference>
<dbReference type="GO" id="GO:0000155">
    <property type="term" value="F:phosphorelay sensor kinase activity"/>
    <property type="evidence" value="ECO:0007669"/>
    <property type="project" value="InterPro"/>
</dbReference>
<reference evidence="21 22" key="1">
    <citation type="journal article" date="2017" name="Int. J. Syst. Evol. Microbiol.">
        <title>Rouxiella badensis sp. nov. and Rouxiella silvae sp. nov. isolated from peat bog soil in Germany and emendation of the genus description.</title>
        <authorList>
            <person name="Le Fleche-Mateos A."/>
            <person name="Kugler J.H."/>
            <person name="Hansen S.H."/>
            <person name="Syldatk C."/>
            <person name="Hausmann R."/>
            <person name="Lomprez F."/>
            <person name="Vandenbogaert M."/>
            <person name="Manuguerra J.C."/>
            <person name="Grimont P.A."/>
        </authorList>
    </citation>
    <scope>NUCLEOTIDE SEQUENCE [LARGE SCALE GENOMIC DNA]</scope>
    <source>
        <strain evidence="21 22">DSM 100043</strain>
    </source>
</reference>
<proteinExistence type="predicted"/>
<feature type="domain" description="HPt" evidence="20">
    <location>
        <begin position="822"/>
        <end position="914"/>
    </location>
</feature>
<keyword evidence="10" id="KW-0547">Nucleotide-binding</keyword>
<keyword evidence="4" id="KW-1003">Cell membrane</keyword>
<dbReference type="Pfam" id="PF02518">
    <property type="entry name" value="HATPase_c"/>
    <property type="match status" value="1"/>
</dbReference>
<dbReference type="STRING" id="1646377.BS640_05580"/>
<dbReference type="Pfam" id="PF00072">
    <property type="entry name" value="Response_reg"/>
    <property type="match status" value="1"/>
</dbReference>
<dbReference type="SUPFAM" id="SSF55785">
    <property type="entry name" value="PYP-like sensor domain (PAS domain)"/>
    <property type="match status" value="1"/>
</dbReference>
<gene>
    <name evidence="21" type="ORF">BS640_05580</name>
</gene>
<dbReference type="Pfam" id="PF01627">
    <property type="entry name" value="Hpt"/>
    <property type="match status" value="1"/>
</dbReference>
<dbReference type="GO" id="GO:0005886">
    <property type="term" value="C:plasma membrane"/>
    <property type="evidence" value="ECO:0007669"/>
    <property type="project" value="UniProtKB-SubCell"/>
</dbReference>
<evidence type="ECO:0000313" key="22">
    <source>
        <dbReference type="Proteomes" id="UP000192536"/>
    </source>
</evidence>
<dbReference type="InterPro" id="IPR004358">
    <property type="entry name" value="Sig_transdc_His_kin-like_C"/>
</dbReference>
<dbReference type="Gene3D" id="1.20.120.160">
    <property type="entry name" value="HPT domain"/>
    <property type="match status" value="1"/>
</dbReference>
<keyword evidence="12" id="KW-0902">Two-component regulatory system</keyword>
<evidence type="ECO:0000256" key="4">
    <source>
        <dbReference type="ARBA" id="ARBA00022475"/>
    </source>
</evidence>
<evidence type="ECO:0000256" key="2">
    <source>
        <dbReference type="ARBA" id="ARBA00004429"/>
    </source>
</evidence>
<name>A0A1X0WIK0_9GAMM</name>
<evidence type="ECO:0000256" key="11">
    <source>
        <dbReference type="ARBA" id="ARBA00022989"/>
    </source>
</evidence>
<dbReference type="InterPro" id="IPR005467">
    <property type="entry name" value="His_kinase_dom"/>
</dbReference>
<dbReference type="PANTHER" id="PTHR43047">
    <property type="entry name" value="TWO-COMPONENT HISTIDINE PROTEIN KINASE"/>
    <property type="match status" value="1"/>
</dbReference>
<dbReference type="AlphaFoldDB" id="A0A1X0WIK0"/>
<dbReference type="InterPro" id="IPR001638">
    <property type="entry name" value="Solute-binding_3/MltF_N"/>
</dbReference>
<feature type="signal peptide" evidence="17">
    <location>
        <begin position="1"/>
        <end position="21"/>
    </location>
</feature>
<dbReference type="Pfam" id="PF00512">
    <property type="entry name" value="HisKA"/>
    <property type="match status" value="1"/>
</dbReference>
<evidence type="ECO:0000313" key="21">
    <source>
        <dbReference type="EMBL" id="ORJ26592.1"/>
    </source>
</evidence>